<reference evidence="7 8" key="1">
    <citation type="submission" date="2019-03" db="EMBL/GenBank/DDBJ databases">
        <title>Genomic Encyclopedia of Type Strains, Phase IV (KMG-IV): sequencing the most valuable type-strain genomes for metagenomic binning, comparative biology and taxonomic classification.</title>
        <authorList>
            <person name="Goeker M."/>
        </authorList>
    </citation>
    <scope>NUCLEOTIDE SEQUENCE [LARGE SCALE GENOMIC DNA]</scope>
    <source>
        <strain evidence="7 8">DSM 21667</strain>
    </source>
</reference>
<dbReference type="RefSeq" id="WP_133821218.1">
    <property type="nucleotide sequence ID" value="NZ_SNZH01000019.1"/>
</dbReference>
<dbReference type="InterPro" id="IPR037518">
    <property type="entry name" value="MPN"/>
</dbReference>
<dbReference type="GO" id="GO:0006508">
    <property type="term" value="P:proteolysis"/>
    <property type="evidence" value="ECO:0007669"/>
    <property type="project" value="UniProtKB-KW"/>
</dbReference>
<evidence type="ECO:0000256" key="4">
    <source>
        <dbReference type="ARBA" id="ARBA00022833"/>
    </source>
</evidence>
<dbReference type="PANTHER" id="PTHR30471:SF3">
    <property type="entry name" value="UPF0758 PROTEIN YEES-RELATED"/>
    <property type="match status" value="1"/>
</dbReference>
<dbReference type="PROSITE" id="PS01302">
    <property type="entry name" value="UPF0758"/>
    <property type="match status" value="1"/>
</dbReference>
<dbReference type="OrthoDB" id="9804482at2"/>
<feature type="domain" description="MPN" evidence="6">
    <location>
        <begin position="44"/>
        <end position="146"/>
    </location>
</feature>
<keyword evidence="3" id="KW-0378">Hydrolase</keyword>
<dbReference type="InterPro" id="IPR025657">
    <property type="entry name" value="RadC_JAB"/>
</dbReference>
<dbReference type="Proteomes" id="UP000295293">
    <property type="component" value="Unassembled WGS sequence"/>
</dbReference>
<dbReference type="SUPFAM" id="SSF102712">
    <property type="entry name" value="JAB1/MPN domain"/>
    <property type="match status" value="1"/>
</dbReference>
<dbReference type="EMBL" id="SNZH01000019">
    <property type="protein sequence ID" value="TDR38673.1"/>
    <property type="molecule type" value="Genomic_DNA"/>
</dbReference>
<evidence type="ECO:0000259" key="6">
    <source>
        <dbReference type="PROSITE" id="PS50249"/>
    </source>
</evidence>
<keyword evidence="5" id="KW-0482">Metalloprotease</keyword>
<proteinExistence type="predicted"/>
<dbReference type="PROSITE" id="PS50249">
    <property type="entry name" value="MPN"/>
    <property type="match status" value="1"/>
</dbReference>
<gene>
    <name evidence="7" type="ORF">DFR29_1191</name>
</gene>
<keyword evidence="2" id="KW-0479">Metal-binding</keyword>
<evidence type="ECO:0000256" key="3">
    <source>
        <dbReference type="ARBA" id="ARBA00022801"/>
    </source>
</evidence>
<dbReference type="InterPro" id="IPR001405">
    <property type="entry name" value="UPF0758"/>
</dbReference>
<evidence type="ECO:0000256" key="2">
    <source>
        <dbReference type="ARBA" id="ARBA00022723"/>
    </source>
</evidence>
<evidence type="ECO:0000313" key="7">
    <source>
        <dbReference type="EMBL" id="TDR38673.1"/>
    </source>
</evidence>
<keyword evidence="4" id="KW-0862">Zinc</keyword>
<name>A0A4R6YMP3_9GAMM</name>
<dbReference type="CDD" id="cd08071">
    <property type="entry name" value="MPN_DUF2466"/>
    <property type="match status" value="1"/>
</dbReference>
<protein>
    <submittedName>
        <fullName evidence="7">DNA repair protein RadC</fullName>
    </submittedName>
</protein>
<accession>A0A4R6YMP3</accession>
<dbReference type="Gene3D" id="3.40.140.10">
    <property type="entry name" value="Cytidine Deaminase, domain 2"/>
    <property type="match status" value="1"/>
</dbReference>
<dbReference type="PANTHER" id="PTHR30471">
    <property type="entry name" value="DNA REPAIR PROTEIN RADC"/>
    <property type="match status" value="1"/>
</dbReference>
<evidence type="ECO:0000256" key="1">
    <source>
        <dbReference type="ARBA" id="ARBA00022670"/>
    </source>
</evidence>
<dbReference type="InterPro" id="IPR020891">
    <property type="entry name" value="UPF0758_CS"/>
</dbReference>
<sequence>MLDNPAGLLWHRVVFPEEFETDYEERILAEARSIAQRRLSGRLHVRDPRAARELLMLRLLGNPEELFACVFLDSRHRVIACEILFRGSIDGCAVHPRVIARYALLHNAAAVIVAHNHPSGVCEPSESDRRITHQIRETLSLFDVRL</sequence>
<comment type="caution">
    <text evidence="7">The sequence shown here is derived from an EMBL/GenBank/DDBJ whole genome shotgun (WGS) entry which is preliminary data.</text>
</comment>
<keyword evidence="8" id="KW-1185">Reference proteome</keyword>
<dbReference type="GO" id="GO:0046872">
    <property type="term" value="F:metal ion binding"/>
    <property type="evidence" value="ECO:0007669"/>
    <property type="project" value="UniProtKB-KW"/>
</dbReference>
<dbReference type="AlphaFoldDB" id="A0A4R6YMP3"/>
<evidence type="ECO:0000313" key="8">
    <source>
        <dbReference type="Proteomes" id="UP000295293"/>
    </source>
</evidence>
<keyword evidence="1" id="KW-0645">Protease</keyword>
<evidence type="ECO:0000256" key="5">
    <source>
        <dbReference type="ARBA" id="ARBA00023049"/>
    </source>
</evidence>
<dbReference type="GO" id="GO:0008237">
    <property type="term" value="F:metallopeptidase activity"/>
    <property type="evidence" value="ECO:0007669"/>
    <property type="project" value="UniProtKB-KW"/>
</dbReference>
<dbReference type="Pfam" id="PF04002">
    <property type="entry name" value="RadC"/>
    <property type="match status" value="1"/>
</dbReference>
<organism evidence="7 8">
    <name type="scientific">Tahibacter aquaticus</name>
    <dbReference type="NCBI Taxonomy" id="520092"/>
    <lineage>
        <taxon>Bacteria</taxon>
        <taxon>Pseudomonadati</taxon>
        <taxon>Pseudomonadota</taxon>
        <taxon>Gammaproteobacteria</taxon>
        <taxon>Lysobacterales</taxon>
        <taxon>Rhodanobacteraceae</taxon>
        <taxon>Tahibacter</taxon>
    </lineage>
</organism>